<dbReference type="InterPro" id="IPR029006">
    <property type="entry name" value="ADF-H/Gelsolin-like_dom_sf"/>
</dbReference>
<feature type="compositionally biased region" description="Low complexity" evidence="1">
    <location>
        <begin position="726"/>
        <end position="744"/>
    </location>
</feature>
<feature type="compositionally biased region" description="Polar residues" evidence="1">
    <location>
        <begin position="302"/>
        <end position="312"/>
    </location>
</feature>
<dbReference type="PANTHER" id="PTHR11977">
    <property type="entry name" value="VILLIN"/>
    <property type="match status" value="1"/>
</dbReference>
<feature type="compositionally biased region" description="Basic and acidic residues" evidence="1">
    <location>
        <begin position="577"/>
        <end position="589"/>
    </location>
</feature>
<dbReference type="GO" id="GO:0005546">
    <property type="term" value="F:phosphatidylinositol-4,5-bisphosphate binding"/>
    <property type="evidence" value="ECO:0007669"/>
    <property type="project" value="TreeGrafter"/>
</dbReference>
<feature type="domain" description="DUF7904" evidence="3">
    <location>
        <begin position="1182"/>
        <end position="1281"/>
    </location>
</feature>
<dbReference type="InterPro" id="IPR057226">
    <property type="entry name" value="DUF7904"/>
</dbReference>
<feature type="compositionally biased region" description="Polar residues" evidence="1">
    <location>
        <begin position="391"/>
        <end position="405"/>
    </location>
</feature>
<feature type="compositionally biased region" description="Polar residues" evidence="1">
    <location>
        <begin position="823"/>
        <end position="840"/>
    </location>
</feature>
<feature type="compositionally biased region" description="Polar residues" evidence="1">
    <location>
        <begin position="1087"/>
        <end position="1105"/>
    </location>
</feature>
<feature type="compositionally biased region" description="Basic and acidic residues" evidence="1">
    <location>
        <begin position="458"/>
        <end position="477"/>
    </location>
</feature>
<dbReference type="STRING" id="857340.A0A086THS9"/>
<feature type="compositionally biased region" description="Polar residues" evidence="1">
    <location>
        <begin position="335"/>
        <end position="353"/>
    </location>
</feature>
<proteinExistence type="predicted"/>
<feature type="compositionally biased region" description="Low complexity" evidence="1">
    <location>
        <begin position="362"/>
        <end position="378"/>
    </location>
</feature>
<dbReference type="GO" id="GO:0051016">
    <property type="term" value="P:barbed-end actin filament capping"/>
    <property type="evidence" value="ECO:0007669"/>
    <property type="project" value="TreeGrafter"/>
</dbReference>
<dbReference type="OrthoDB" id="6375767at2759"/>
<dbReference type="SUPFAM" id="SSF55753">
    <property type="entry name" value="Actin depolymerizing proteins"/>
    <property type="match status" value="3"/>
</dbReference>
<feature type="compositionally biased region" description="Basic and acidic residues" evidence="1">
    <location>
        <begin position="114"/>
        <end position="126"/>
    </location>
</feature>
<feature type="region of interest" description="Disordered" evidence="1">
    <location>
        <begin position="1"/>
        <end position="26"/>
    </location>
</feature>
<reference evidence="5" key="1">
    <citation type="journal article" date="2014" name="Genome Announc.">
        <title>Genome sequence and annotation of Acremonium chrysogenum, producer of the beta-lactam antibiotic cephalosporin C.</title>
        <authorList>
            <person name="Terfehr D."/>
            <person name="Dahlmann T.A."/>
            <person name="Specht T."/>
            <person name="Zadra I."/>
            <person name="Kuernsteiner H."/>
            <person name="Kueck U."/>
        </authorList>
    </citation>
    <scope>NUCLEOTIDE SEQUENCE [LARGE SCALE GENOMIC DNA]</scope>
    <source>
        <strain evidence="5">ATCC 11550 / CBS 779.69 / DSM 880 / IAM 14645 / JCM 23072 / IMI 49137</strain>
    </source>
</reference>
<feature type="compositionally biased region" description="Polar residues" evidence="1">
    <location>
        <begin position="915"/>
        <end position="936"/>
    </location>
</feature>
<feature type="compositionally biased region" description="Basic and acidic residues" evidence="1">
    <location>
        <begin position="538"/>
        <end position="558"/>
    </location>
</feature>
<feature type="compositionally biased region" description="Polar residues" evidence="1">
    <location>
        <begin position="51"/>
        <end position="72"/>
    </location>
</feature>
<dbReference type="GO" id="GO:0005737">
    <property type="term" value="C:cytoplasm"/>
    <property type="evidence" value="ECO:0007669"/>
    <property type="project" value="TreeGrafter"/>
</dbReference>
<feature type="compositionally biased region" description="Polar residues" evidence="1">
    <location>
        <begin position="1135"/>
        <end position="1145"/>
    </location>
</feature>
<feature type="compositionally biased region" description="Low complexity" evidence="1">
    <location>
        <begin position="253"/>
        <end position="268"/>
    </location>
</feature>
<feature type="compositionally biased region" description="Basic residues" evidence="1">
    <location>
        <begin position="851"/>
        <end position="862"/>
    </location>
</feature>
<organism evidence="4 5">
    <name type="scientific">Hapsidospora chrysogenum (strain ATCC 11550 / CBS 779.69 / DSM 880 / IAM 14645 / JCM 23072 / IMI 49137)</name>
    <name type="common">Acremonium chrysogenum</name>
    <dbReference type="NCBI Taxonomy" id="857340"/>
    <lineage>
        <taxon>Eukaryota</taxon>
        <taxon>Fungi</taxon>
        <taxon>Dikarya</taxon>
        <taxon>Ascomycota</taxon>
        <taxon>Pezizomycotina</taxon>
        <taxon>Sordariomycetes</taxon>
        <taxon>Hypocreomycetidae</taxon>
        <taxon>Hypocreales</taxon>
        <taxon>Bionectriaceae</taxon>
        <taxon>Hapsidospora</taxon>
    </lineage>
</organism>
<feature type="compositionally biased region" description="Pro residues" evidence="1">
    <location>
        <begin position="441"/>
        <end position="450"/>
    </location>
</feature>
<evidence type="ECO:0000259" key="2">
    <source>
        <dbReference type="Pfam" id="PF13254"/>
    </source>
</evidence>
<feature type="compositionally biased region" description="Polar residues" evidence="1">
    <location>
        <begin position="166"/>
        <end position="204"/>
    </location>
</feature>
<dbReference type="GO" id="GO:0051014">
    <property type="term" value="P:actin filament severing"/>
    <property type="evidence" value="ECO:0007669"/>
    <property type="project" value="TreeGrafter"/>
</dbReference>
<evidence type="ECO:0000256" key="1">
    <source>
        <dbReference type="SAM" id="MobiDB-lite"/>
    </source>
</evidence>
<dbReference type="EMBL" id="JPKY01000001">
    <property type="protein sequence ID" value="KFH48911.1"/>
    <property type="molecule type" value="Genomic_DNA"/>
</dbReference>
<feature type="compositionally biased region" description="Basic and acidic residues" evidence="1">
    <location>
        <begin position="901"/>
        <end position="912"/>
    </location>
</feature>
<sequence length="1538" mass="164824">MSDEVSQFLESVERLRGQQIEEDEVRARELEEYLAAKRERQARREERARSISPQKSSPANTPSPRSSRQSARLTEAPKLESSAVPDDHAYEQSLDPRTDPNTMTYSPSSPTKGSEGHAEGDAEGKGDGSTSAVSTPPARSSTLSWQRRPTSRGGGGGGSRPLSMVAAQNATQRSLVGSQEPQPQSATETSFSRDQIAQNLSSKDPSWFRQTADRGQSSAAYRRNQVEDEDRSDVASGRAQLPGMSDPSRDRSPSVASSTAASNATVSTQGRLASPLPLNPPRFDAPGGDDATDEPPLKSPIGRTSPTRSVSPTKGMGGFVQSAMMKRSDSVKRWSVQSPTGLNRADSVTSNRSTYDRNRPASGLRSGSRTPGSSRPTSQHGDSGEGLTPKASATDTTAESKTSNGDEAPVPTSPSKTMDPRRWSPTKSSWLDSALNKPESPKPQPKPFSPVQPSWKTELNKKKTTDDANNTAREHSRTGSKHQVSIGGLMRSTPMGTGVKSNTTDLGGIYSPPARGNRPEFGHGPKPSLSKTTTGPGNEKEPDDKAAEDPAPEVKDAEGPAETPKRGPLTSPPVTKPKPETPPKKDFRSNLKQRPADSGTAKSGEPEFKNALGNLRRTRTQNYVAPDELKNNILRGKAALSVTGGPQKSERKDEFKEAILKKKEDFAKAQAEGTGVTRAPTVKADKPLPEGLARRAELGRKKDSVSEPVSTPKMLVSPKPTPAPKSFASQPSPSARSPSISKSAVKSPPPDDQLKRVLTEPGVPASSPETRDLPPLQKENSAPSKLQQGRLGGGKLADRFNPALAGLLARGPPPMASDGGKSSGQPTPGTGRSGGDSSETPAPGPQLTHMTKSRARGPKRRAPAAATASQTAQAPAEKGQSSPQPEPVKEVAQTTPTLPTKQDEPLHPEKRSTQRSKANGDSNDNTPAPLSIQQQVAEKAALRGRPSPTQTPSNAPPKTEQAEQVTPLPLRRRPTSPEKPTAEPLSPIKPHKTGGDVSQPGSPKKLDVKRISKFLDDSSANSPKVETAKEPIKLTHQRTGSRSPVKIDRFEPQPSSPTKGGRDPVEPVRSAVSRLGAGAKSPPVPMPSSNAFGGVSGPSTPSHQPKPSAPRPLPVTPGDGTKSPPPVESPKRSPTKQASELSSLLTDFFGPGRPRRDYKVDPAELLASRPEGGGKIQTLSSQMFQISGDGKKVPVLAHCERTLFEREMYVCIHEFVDEGGKKTLNVYLWVGDEVPESTAEDAQLFARREARSLGARLTRLPQGRETAEFLQALGGAVVTRRGSSNKYDSLAPNMLCGRRHLGQVVFDEVDFTSASLCAGFPYLIAQSGKCYLWKGKGSSVDELSCARLIGMDMTLTGELIEYEEGSEPDSFWGIFESGGRPHSADHWRLKPNYAKYGSRLFCSDADTRQQVFEISPFNQADLAPSSIYILDAFFEMYIVVGARAQSQFASFRNALHFAQEYAILAASMEDRPHVPVSTVVLEGVPRDLKRVFRKWSDDRSPTVMKDKGVGALGSGAGLRRGRSLRVVPLTQALLALSE</sequence>
<feature type="compositionally biased region" description="Basic and acidic residues" evidence="1">
    <location>
        <begin position="1004"/>
        <end position="1016"/>
    </location>
</feature>
<feature type="compositionally biased region" description="Basic and acidic residues" evidence="1">
    <location>
        <begin position="85"/>
        <end position="98"/>
    </location>
</feature>
<gene>
    <name evidence="4" type="ORF">ACRE_000340</name>
</gene>
<dbReference type="InterPro" id="IPR007122">
    <property type="entry name" value="Villin/Gelsolin"/>
</dbReference>
<evidence type="ECO:0000259" key="3">
    <source>
        <dbReference type="Pfam" id="PF25480"/>
    </source>
</evidence>
<feature type="compositionally biased region" description="Basic and acidic residues" evidence="1">
    <location>
        <begin position="38"/>
        <end position="49"/>
    </location>
</feature>
<dbReference type="Pfam" id="PF25480">
    <property type="entry name" value="DUF7904"/>
    <property type="match status" value="1"/>
</dbReference>
<dbReference type="GO" id="GO:0008154">
    <property type="term" value="P:actin polymerization or depolymerization"/>
    <property type="evidence" value="ECO:0007669"/>
    <property type="project" value="TreeGrafter"/>
</dbReference>
<evidence type="ECO:0000313" key="5">
    <source>
        <dbReference type="Proteomes" id="UP000029964"/>
    </source>
</evidence>
<evidence type="ECO:0000313" key="4">
    <source>
        <dbReference type="EMBL" id="KFH48911.1"/>
    </source>
</evidence>
<protein>
    <submittedName>
        <fullName evidence="4">Villidin-like protein</fullName>
    </submittedName>
</protein>
<dbReference type="PANTHER" id="PTHR11977:SF133">
    <property type="entry name" value="DUF4045 DOMAIN-CONTAINING PROTEIN"/>
    <property type="match status" value="1"/>
</dbReference>
<feature type="region of interest" description="Disordered" evidence="1">
    <location>
        <begin position="666"/>
        <end position="1157"/>
    </location>
</feature>
<dbReference type="GO" id="GO:0051015">
    <property type="term" value="F:actin filament binding"/>
    <property type="evidence" value="ECO:0007669"/>
    <property type="project" value="InterPro"/>
</dbReference>
<name>A0A086THS9_HAPC1</name>
<dbReference type="Proteomes" id="UP000029964">
    <property type="component" value="Unassembled WGS sequence"/>
</dbReference>
<dbReference type="Gene3D" id="3.40.20.10">
    <property type="entry name" value="Severin"/>
    <property type="match status" value="3"/>
</dbReference>
<accession>A0A086THS9</accession>
<feature type="domain" description="DUF4045" evidence="2">
    <location>
        <begin position="2"/>
        <end position="666"/>
    </location>
</feature>
<feature type="compositionally biased region" description="Polar residues" evidence="1">
    <location>
        <begin position="99"/>
        <end position="112"/>
    </location>
</feature>
<feature type="compositionally biased region" description="Basic and acidic residues" evidence="1">
    <location>
        <begin position="683"/>
        <end position="705"/>
    </location>
</feature>
<dbReference type="SMART" id="SM00262">
    <property type="entry name" value="GEL"/>
    <property type="match status" value="3"/>
</dbReference>
<dbReference type="Pfam" id="PF13254">
    <property type="entry name" value="DUF4045"/>
    <property type="match status" value="1"/>
</dbReference>
<dbReference type="HOGENOM" id="CLU_001208_0_0_1"/>
<feature type="compositionally biased region" description="Polar residues" evidence="1">
    <location>
        <begin position="128"/>
        <end position="148"/>
    </location>
</feature>
<keyword evidence="5" id="KW-1185">Reference proteome</keyword>
<feature type="compositionally biased region" description="Low complexity" evidence="1">
    <location>
        <begin position="863"/>
        <end position="876"/>
    </location>
</feature>
<dbReference type="InterPro" id="IPR025118">
    <property type="entry name" value="DUF4045"/>
</dbReference>
<feature type="region of interest" description="Disordered" evidence="1">
    <location>
        <begin position="38"/>
        <end position="627"/>
    </location>
</feature>
<dbReference type="GO" id="GO:0015629">
    <property type="term" value="C:actin cytoskeleton"/>
    <property type="evidence" value="ECO:0007669"/>
    <property type="project" value="TreeGrafter"/>
</dbReference>
<comment type="caution">
    <text evidence="4">The sequence shown here is derived from an EMBL/GenBank/DDBJ whole genome shotgun (WGS) entry which is preliminary data.</text>
</comment>